<dbReference type="Proteomes" id="UP000239089">
    <property type="component" value="Unassembled WGS sequence"/>
</dbReference>
<dbReference type="RefSeq" id="WP_104507611.1">
    <property type="nucleotide sequence ID" value="NZ_JACIGC010000009.1"/>
</dbReference>
<dbReference type="SUPFAM" id="SSF53927">
    <property type="entry name" value="Cytidine deaminase-like"/>
    <property type="match status" value="1"/>
</dbReference>
<dbReference type="GO" id="GO:0008835">
    <property type="term" value="F:diaminohydroxyphosphoribosylaminopyrimidine deaminase activity"/>
    <property type="evidence" value="ECO:0007669"/>
    <property type="project" value="UniProtKB-EC"/>
</dbReference>
<dbReference type="OrthoDB" id="9800865at2"/>
<feature type="binding site" evidence="15">
    <location>
        <position position="54"/>
    </location>
    <ligand>
        <name>Zn(2+)</name>
        <dbReference type="ChEBI" id="CHEBI:29105"/>
        <note>catalytic</note>
    </ligand>
</feature>
<dbReference type="EC" id="1.1.1.193" evidence="12"/>
<dbReference type="Gene3D" id="3.40.430.10">
    <property type="entry name" value="Dihydrofolate Reductase, subunit A"/>
    <property type="match status" value="1"/>
</dbReference>
<evidence type="ECO:0000256" key="13">
    <source>
        <dbReference type="PIRSR" id="PIRSR006769-1"/>
    </source>
</evidence>
<dbReference type="PIRSF" id="PIRSF006769">
    <property type="entry name" value="RibD"/>
    <property type="match status" value="1"/>
</dbReference>
<dbReference type="InterPro" id="IPR024072">
    <property type="entry name" value="DHFR-like_dom_sf"/>
</dbReference>
<evidence type="ECO:0000256" key="1">
    <source>
        <dbReference type="ARBA" id="ARBA00002151"/>
    </source>
</evidence>
<comment type="cofactor">
    <cofactor evidence="12 15">
        <name>Zn(2+)</name>
        <dbReference type="ChEBI" id="CHEBI:29105"/>
    </cofactor>
    <text evidence="12 15">Binds 1 zinc ion.</text>
</comment>
<dbReference type="PROSITE" id="PS00903">
    <property type="entry name" value="CYT_DCMP_DEAMINASES_1"/>
    <property type="match status" value="1"/>
</dbReference>
<dbReference type="InterPro" id="IPR016193">
    <property type="entry name" value="Cytidine_deaminase-like"/>
</dbReference>
<keyword evidence="10 12" id="KW-0560">Oxidoreductase</keyword>
<keyword evidence="12" id="KW-0378">Hydrolase</keyword>
<evidence type="ECO:0000256" key="12">
    <source>
        <dbReference type="PIRNR" id="PIRNR006769"/>
    </source>
</evidence>
<evidence type="ECO:0000256" key="14">
    <source>
        <dbReference type="PIRSR" id="PIRSR006769-2"/>
    </source>
</evidence>
<dbReference type="GO" id="GO:0009231">
    <property type="term" value="P:riboflavin biosynthetic process"/>
    <property type="evidence" value="ECO:0007669"/>
    <property type="project" value="UniProtKB-UniPathway"/>
</dbReference>
<evidence type="ECO:0000256" key="2">
    <source>
        <dbReference type="ARBA" id="ARBA00004882"/>
    </source>
</evidence>
<evidence type="ECO:0000313" key="16">
    <source>
        <dbReference type="EMBL" id="PPQ31498.1"/>
    </source>
</evidence>
<evidence type="ECO:0000256" key="7">
    <source>
        <dbReference type="ARBA" id="ARBA00022723"/>
    </source>
</evidence>
<feature type="binding site" evidence="14">
    <location>
        <position position="158"/>
    </location>
    <ligand>
        <name>NADP(+)</name>
        <dbReference type="ChEBI" id="CHEBI:58349"/>
    </ligand>
</feature>
<organism evidence="16 17">
    <name type="scientific">Rhodoblastus sphagnicola</name>
    <dbReference type="NCBI Taxonomy" id="333368"/>
    <lineage>
        <taxon>Bacteria</taxon>
        <taxon>Pseudomonadati</taxon>
        <taxon>Pseudomonadota</taxon>
        <taxon>Alphaproteobacteria</taxon>
        <taxon>Hyphomicrobiales</taxon>
        <taxon>Rhodoblastaceae</taxon>
        <taxon>Rhodoblastus</taxon>
    </lineage>
</organism>
<comment type="catalytic activity">
    <reaction evidence="12">
        <text>5-amino-6-(5-phospho-D-ribitylamino)uracil + NADP(+) = 5-amino-6-(5-phospho-D-ribosylamino)uracil + NADPH + H(+)</text>
        <dbReference type="Rhea" id="RHEA:17845"/>
        <dbReference type="ChEBI" id="CHEBI:15378"/>
        <dbReference type="ChEBI" id="CHEBI:57783"/>
        <dbReference type="ChEBI" id="CHEBI:58349"/>
        <dbReference type="ChEBI" id="CHEBI:58421"/>
        <dbReference type="ChEBI" id="CHEBI:58453"/>
        <dbReference type="EC" id="1.1.1.193"/>
    </reaction>
</comment>
<feature type="binding site" evidence="14">
    <location>
        <position position="212"/>
    </location>
    <ligand>
        <name>substrate</name>
    </ligand>
</feature>
<dbReference type="Pfam" id="PF01872">
    <property type="entry name" value="RibD_C"/>
    <property type="match status" value="1"/>
</dbReference>
<feature type="binding site" evidence="14">
    <location>
        <position position="227"/>
    </location>
    <ligand>
        <name>NADP(+)</name>
        <dbReference type="ChEBI" id="CHEBI:58349"/>
    </ligand>
</feature>
<comment type="similarity">
    <text evidence="5 12">In the C-terminal section; belongs to the HTP reductase family.</text>
</comment>
<dbReference type="NCBIfam" id="TIGR00326">
    <property type="entry name" value="eubact_ribD"/>
    <property type="match status" value="1"/>
</dbReference>
<dbReference type="PANTHER" id="PTHR38011">
    <property type="entry name" value="DIHYDROFOLATE REDUCTASE FAMILY PROTEIN (AFU_ORTHOLOGUE AFUA_8G06820)"/>
    <property type="match status" value="1"/>
</dbReference>
<dbReference type="PROSITE" id="PS51747">
    <property type="entry name" value="CYT_DCMP_DEAMINASES_2"/>
    <property type="match status" value="1"/>
</dbReference>
<evidence type="ECO:0000256" key="6">
    <source>
        <dbReference type="ARBA" id="ARBA00022619"/>
    </source>
</evidence>
<dbReference type="EC" id="3.5.4.26" evidence="12"/>
<evidence type="ECO:0000256" key="10">
    <source>
        <dbReference type="ARBA" id="ARBA00023002"/>
    </source>
</evidence>
<comment type="similarity">
    <text evidence="4 12">In the N-terminal section; belongs to the cytidine and deoxycytidylate deaminase family.</text>
</comment>
<dbReference type="InterPro" id="IPR002125">
    <property type="entry name" value="CMP_dCMP_dom"/>
</dbReference>
<reference evidence="16 17" key="1">
    <citation type="journal article" date="2018" name="Arch. Microbiol.">
        <title>New insights into the metabolic potential of the phototrophic purple bacterium Rhodopila globiformis DSM 161(T) from its draft genome sequence and evidence for a vanadium-dependent nitrogenase.</title>
        <authorList>
            <person name="Imhoff J.F."/>
            <person name="Rahn T."/>
            <person name="Kunzel S."/>
            <person name="Neulinger S.C."/>
        </authorList>
    </citation>
    <scope>NUCLEOTIDE SEQUENCE [LARGE SCALE GENOMIC DNA]</scope>
    <source>
        <strain evidence="16 17">DSM 16996</strain>
    </source>
</reference>
<dbReference type="EMBL" id="NHSJ01000057">
    <property type="protein sequence ID" value="PPQ31498.1"/>
    <property type="molecule type" value="Genomic_DNA"/>
</dbReference>
<dbReference type="Pfam" id="PF00383">
    <property type="entry name" value="dCMP_cyt_deam_1"/>
    <property type="match status" value="1"/>
</dbReference>
<dbReference type="UniPathway" id="UPA00275">
    <property type="reaction ID" value="UER00401"/>
</dbReference>
<proteinExistence type="inferred from homology"/>
<feature type="binding site" evidence="14">
    <location>
        <position position="299"/>
    </location>
    <ligand>
        <name>substrate</name>
    </ligand>
</feature>
<comment type="caution">
    <text evidence="16">The sequence shown here is derived from an EMBL/GenBank/DDBJ whole genome shotgun (WGS) entry which is preliminary data.</text>
</comment>
<keyword evidence="7 12" id="KW-0479">Metal-binding</keyword>
<keyword evidence="6 12" id="KW-0686">Riboflavin biosynthesis</keyword>
<dbReference type="GO" id="GO:0008270">
    <property type="term" value="F:zinc ion binding"/>
    <property type="evidence" value="ECO:0007669"/>
    <property type="project" value="InterPro"/>
</dbReference>
<gene>
    <name evidence="16" type="ORF">CCR94_09390</name>
</gene>
<feature type="binding site" evidence="15">
    <location>
        <position position="79"/>
    </location>
    <ligand>
        <name>Zn(2+)</name>
        <dbReference type="ChEBI" id="CHEBI:29105"/>
        <note>catalytic</note>
    </ligand>
</feature>
<dbReference type="SUPFAM" id="SSF53597">
    <property type="entry name" value="Dihydrofolate reductase-like"/>
    <property type="match status" value="1"/>
</dbReference>
<protein>
    <recommendedName>
        <fullName evidence="12">Riboflavin biosynthesis protein RibD</fullName>
    </recommendedName>
    <domain>
        <recommendedName>
            <fullName evidence="12">Diaminohydroxyphosphoribosylaminopyrimidine deaminase</fullName>
            <shortName evidence="12">DRAP deaminase</shortName>
            <ecNumber evidence="12">3.5.4.26</ecNumber>
        </recommendedName>
        <alternativeName>
            <fullName evidence="12">Riboflavin-specific deaminase</fullName>
        </alternativeName>
    </domain>
    <domain>
        <recommendedName>
            <fullName evidence="12">5-amino-6-(5-phosphoribosylamino)uracil reductase</fullName>
            <ecNumber evidence="12">1.1.1.193</ecNumber>
        </recommendedName>
        <alternativeName>
            <fullName evidence="12">HTP reductase</fullName>
        </alternativeName>
    </domain>
</protein>
<dbReference type="CDD" id="cd01284">
    <property type="entry name" value="Riboflavin_deaminase-reductase"/>
    <property type="match status" value="1"/>
</dbReference>
<feature type="binding site" evidence="14">
    <location>
        <position position="189"/>
    </location>
    <ligand>
        <name>substrate</name>
    </ligand>
</feature>
<comment type="pathway">
    <text evidence="2 12">Cofactor biosynthesis; riboflavin biosynthesis; 5-amino-6-(D-ribitylamino)uracil from GTP: step 2/4.</text>
</comment>
<feature type="active site" description="Proton donor" evidence="13">
    <location>
        <position position="56"/>
    </location>
</feature>
<evidence type="ECO:0000256" key="4">
    <source>
        <dbReference type="ARBA" id="ARBA00005259"/>
    </source>
</evidence>
<comment type="pathway">
    <text evidence="3 12">Cofactor biosynthesis; riboflavin biosynthesis; 5-amino-6-(D-ribitylamino)uracil from GTP: step 3/4.</text>
</comment>
<comment type="function">
    <text evidence="1 12">Converts 2,5-diamino-6-(ribosylamino)-4(3h)-pyrimidinone 5'-phosphate into 5-amino-6-(ribosylamino)-2,4(1h,3h)-pyrimidinedione 5'-phosphate.</text>
</comment>
<dbReference type="GO" id="GO:0008703">
    <property type="term" value="F:5-amino-6-(5-phosphoribosylamino)uracil reductase activity"/>
    <property type="evidence" value="ECO:0007669"/>
    <property type="project" value="UniProtKB-EC"/>
</dbReference>
<evidence type="ECO:0000256" key="5">
    <source>
        <dbReference type="ARBA" id="ARBA00007417"/>
    </source>
</evidence>
<dbReference type="InterPro" id="IPR016192">
    <property type="entry name" value="APOBEC/CMP_deaminase_Zn-bd"/>
</dbReference>
<evidence type="ECO:0000313" key="17">
    <source>
        <dbReference type="Proteomes" id="UP000239089"/>
    </source>
</evidence>
<feature type="binding site" evidence="14">
    <location>
        <position position="201"/>
    </location>
    <ligand>
        <name>NADP(+)</name>
        <dbReference type="ChEBI" id="CHEBI:58349"/>
    </ligand>
</feature>
<dbReference type="AlphaFoldDB" id="A0A2S6NA45"/>
<evidence type="ECO:0000256" key="8">
    <source>
        <dbReference type="ARBA" id="ARBA00022833"/>
    </source>
</evidence>
<dbReference type="PANTHER" id="PTHR38011:SF7">
    <property type="entry name" value="2,5-DIAMINO-6-RIBOSYLAMINO-4(3H)-PYRIMIDINONE 5'-PHOSPHATE REDUCTASE"/>
    <property type="match status" value="1"/>
</dbReference>
<dbReference type="InterPro" id="IPR002734">
    <property type="entry name" value="RibDG_C"/>
</dbReference>
<keyword evidence="17" id="KW-1185">Reference proteome</keyword>
<dbReference type="Gene3D" id="3.40.140.10">
    <property type="entry name" value="Cytidine Deaminase, domain 2"/>
    <property type="match status" value="1"/>
</dbReference>
<name>A0A2S6NA45_9HYPH</name>
<comment type="catalytic activity">
    <reaction evidence="12">
        <text>2,5-diamino-6-hydroxy-4-(5-phosphoribosylamino)-pyrimidine + H2O + H(+) = 5-amino-6-(5-phospho-D-ribosylamino)uracil + NH4(+)</text>
        <dbReference type="Rhea" id="RHEA:21868"/>
        <dbReference type="ChEBI" id="CHEBI:15377"/>
        <dbReference type="ChEBI" id="CHEBI:15378"/>
        <dbReference type="ChEBI" id="CHEBI:28938"/>
        <dbReference type="ChEBI" id="CHEBI:58453"/>
        <dbReference type="ChEBI" id="CHEBI:58614"/>
        <dbReference type="EC" id="3.5.4.26"/>
    </reaction>
</comment>
<evidence type="ECO:0000256" key="15">
    <source>
        <dbReference type="PIRSR" id="PIRSR006769-3"/>
    </source>
</evidence>
<dbReference type="InterPro" id="IPR050765">
    <property type="entry name" value="Riboflavin_Biosynth_HTPR"/>
</dbReference>
<keyword evidence="11" id="KW-0511">Multifunctional enzyme</keyword>
<dbReference type="InterPro" id="IPR004794">
    <property type="entry name" value="Eubact_RibD"/>
</dbReference>
<keyword evidence="9 12" id="KW-0521">NADP</keyword>
<evidence type="ECO:0000256" key="9">
    <source>
        <dbReference type="ARBA" id="ARBA00022857"/>
    </source>
</evidence>
<feature type="binding site" evidence="15">
    <location>
        <position position="88"/>
    </location>
    <ligand>
        <name>Zn(2+)</name>
        <dbReference type="ChEBI" id="CHEBI:29105"/>
        <note>catalytic</note>
    </ligand>
</feature>
<accession>A0A2S6NA45</accession>
<keyword evidence="8 12" id="KW-0862">Zinc</keyword>
<evidence type="ECO:0000256" key="11">
    <source>
        <dbReference type="ARBA" id="ARBA00023268"/>
    </source>
</evidence>
<evidence type="ECO:0000256" key="3">
    <source>
        <dbReference type="ARBA" id="ARBA00004910"/>
    </source>
</evidence>
<feature type="binding site" evidence="14">
    <location>
        <position position="205"/>
    </location>
    <ligand>
        <name>NADP(+)</name>
        <dbReference type="ChEBI" id="CHEBI:58349"/>
    </ligand>
</feature>
<sequence>MTVSPQDLRYFRAALALGARELGATAENPAVGALVVKDGVVLGRGWTQAGGRPHAEPLALAQAGEAARGATLYVTLEPCAHHGKTPPCADAIIASGVARVVGGLTDPDPRTAGQGFARLRAAGIDVETDVLPDEGRRAHRGHILRVTENRPMVTLKIARTPDGFAAGAEHDRRLAITGLAANLRTHVLRSLHDAIMVGMGTVLGDDPLMTVRLPGVTRQPLRVVLDTRCDLPPRSRIAAGAGEVKTLVLCGPGADPSRREALEKIGIETAGCAVSEGRIDLRAALEFLARRGLTRVFSEGGPQVGANLIGQGLADEVVLFTGERPLGRTGVEALSEPARQKLDDPACYELVAQGLLGADSYTHYERI</sequence>